<accession>A0A9W6IIG9</accession>
<reference evidence="1" key="2">
    <citation type="submission" date="2023-01" db="EMBL/GenBank/DDBJ databases">
        <authorList>
            <person name="Sun Q."/>
            <person name="Evtushenko L."/>
        </authorList>
    </citation>
    <scope>NUCLEOTIDE SEQUENCE</scope>
    <source>
        <strain evidence="1">VKM B-1513</strain>
    </source>
</reference>
<organism evidence="1 2">
    <name type="scientific">Maricaulis virginensis</name>
    <dbReference type="NCBI Taxonomy" id="144022"/>
    <lineage>
        <taxon>Bacteria</taxon>
        <taxon>Pseudomonadati</taxon>
        <taxon>Pseudomonadota</taxon>
        <taxon>Alphaproteobacteria</taxon>
        <taxon>Maricaulales</taxon>
        <taxon>Maricaulaceae</taxon>
        <taxon>Maricaulis</taxon>
    </lineage>
</organism>
<dbReference type="PROSITE" id="PS51257">
    <property type="entry name" value="PROKAR_LIPOPROTEIN"/>
    <property type="match status" value="1"/>
</dbReference>
<comment type="caution">
    <text evidence="1">The sequence shown here is derived from an EMBL/GenBank/DDBJ whole genome shotgun (WGS) entry which is preliminary data.</text>
</comment>
<name>A0A9W6IIG9_9PROT</name>
<evidence type="ECO:0000313" key="2">
    <source>
        <dbReference type="Proteomes" id="UP001143486"/>
    </source>
</evidence>
<reference evidence="1" key="1">
    <citation type="journal article" date="2014" name="Int. J. Syst. Evol. Microbiol.">
        <title>Complete genome sequence of Corynebacterium casei LMG S-19264T (=DSM 44701T), isolated from a smear-ripened cheese.</title>
        <authorList>
            <consortium name="US DOE Joint Genome Institute (JGI-PGF)"/>
            <person name="Walter F."/>
            <person name="Albersmeier A."/>
            <person name="Kalinowski J."/>
            <person name="Ruckert C."/>
        </authorList>
    </citation>
    <scope>NUCLEOTIDE SEQUENCE</scope>
    <source>
        <strain evidence="1">VKM B-1513</strain>
    </source>
</reference>
<dbReference type="RefSeq" id="WP_271185333.1">
    <property type="nucleotide sequence ID" value="NZ_BSFE01000001.1"/>
</dbReference>
<protein>
    <recommendedName>
        <fullName evidence="3">Lipoprotein</fullName>
    </recommendedName>
</protein>
<evidence type="ECO:0000313" key="1">
    <source>
        <dbReference type="EMBL" id="GLK50941.1"/>
    </source>
</evidence>
<dbReference type="Proteomes" id="UP001143486">
    <property type="component" value="Unassembled WGS sequence"/>
</dbReference>
<gene>
    <name evidence="1" type="ORF">GCM10017621_04490</name>
</gene>
<dbReference type="AlphaFoldDB" id="A0A9W6IIG9"/>
<evidence type="ECO:0008006" key="3">
    <source>
        <dbReference type="Google" id="ProtNLM"/>
    </source>
</evidence>
<keyword evidence="2" id="KW-1185">Reference proteome</keyword>
<sequence>MKHVRVASVVASVWCASMLSGCITSPEEQEALRQAELEEQLHLQAMIEAGQCRERPMTGMRTRTVYECGEENAEMLDAARESMRRINRQGGICSSGAACSPD</sequence>
<proteinExistence type="predicted"/>
<dbReference type="EMBL" id="BSFE01000001">
    <property type="protein sequence ID" value="GLK50941.1"/>
    <property type="molecule type" value="Genomic_DNA"/>
</dbReference>